<sequence>MNRIKIISILSIVITLFTSCSKDDYKLSSKSIDPFIRFNVLVNSNNTPLEYPAVNTILLPANSYENKSIKTLKVPVALTSSTLKSPVIATFSAVTSGDVNSFSVAPASELLFQGNKLTDTIFLSFDKRWEDKQTITLKLENTSDPEIHIGNLNSAAVNDTFTINLSEISTTYTFPINQITIKGEVGEKIDFKVNFPNGFIPSEIENNSIFKFLNGFDYSLTHDDYGDNRSYITYHLTLLEDIQNDDVRYQTNISLTNTPNYIATGNTVLQIAKPIKSPRDIETNPASKFYDLSNKYYLTYGENWFDKSGTCAWQAYNAFTFPVVVTKDAENAILYSDNGTTNPNDDIYHDAFKIGFNVVSGTSTTNSFNLKRWFTNESTAAASSPGFNITSALEFFPENGTSKTKGSVLVIPQPITITATGTNKIGHIIDISGEGTYNEISTGLFEISFELKLTNEELFGGTVSCQYRMYNNKTYPKLEALSESCPKEVDL</sequence>
<dbReference type="RefSeq" id="WP_264205241.1">
    <property type="nucleotide sequence ID" value="NZ_JAOZEW010000004.1"/>
</dbReference>
<dbReference type="PROSITE" id="PS51257">
    <property type="entry name" value="PROKAR_LIPOPROTEIN"/>
    <property type="match status" value="1"/>
</dbReference>
<protein>
    <submittedName>
        <fullName evidence="1">Uncharacterized protein</fullName>
    </submittedName>
</protein>
<accession>A0A9X2YUA7</accession>
<name>A0A9X2YUA7_9FLAO</name>
<proteinExistence type="predicted"/>
<gene>
    <name evidence="1" type="ORF">OIU83_05350</name>
</gene>
<evidence type="ECO:0000313" key="1">
    <source>
        <dbReference type="EMBL" id="MCV9927064.1"/>
    </source>
</evidence>
<evidence type="ECO:0000313" key="2">
    <source>
        <dbReference type="Proteomes" id="UP001151079"/>
    </source>
</evidence>
<keyword evidence="2" id="KW-1185">Reference proteome</keyword>
<dbReference type="Proteomes" id="UP001151079">
    <property type="component" value="Unassembled WGS sequence"/>
</dbReference>
<dbReference type="AlphaFoldDB" id="A0A9X2YUA7"/>
<comment type="caution">
    <text evidence="1">The sequence shown here is derived from an EMBL/GenBank/DDBJ whole genome shotgun (WGS) entry which is preliminary data.</text>
</comment>
<organism evidence="1 2">
    <name type="scientific">Flavobacterium shii</name>
    <dbReference type="NCBI Taxonomy" id="2987687"/>
    <lineage>
        <taxon>Bacteria</taxon>
        <taxon>Pseudomonadati</taxon>
        <taxon>Bacteroidota</taxon>
        <taxon>Flavobacteriia</taxon>
        <taxon>Flavobacteriales</taxon>
        <taxon>Flavobacteriaceae</taxon>
        <taxon>Flavobacterium</taxon>
    </lineage>
</organism>
<reference evidence="1" key="1">
    <citation type="submission" date="2022-10" db="EMBL/GenBank/DDBJ databases">
        <title>Two novel species of Flavobacterium.</title>
        <authorList>
            <person name="Liu Q."/>
            <person name="Xin Y.-H."/>
        </authorList>
    </citation>
    <scope>NUCLEOTIDE SEQUENCE</scope>
    <source>
        <strain evidence="1">LS1R49</strain>
    </source>
</reference>
<dbReference type="EMBL" id="JAOZEW010000004">
    <property type="protein sequence ID" value="MCV9927064.1"/>
    <property type="molecule type" value="Genomic_DNA"/>
</dbReference>